<proteinExistence type="predicted"/>
<accession>A0A8S5NRD1</accession>
<dbReference type="EMBL" id="BK015221">
    <property type="protein sequence ID" value="DAD96611.1"/>
    <property type="molecule type" value="Genomic_DNA"/>
</dbReference>
<sequence>MNSVNSLILFLYYLHIEKYKKSIYKKYRKRRELFTLFTHIF</sequence>
<reference evidence="1" key="1">
    <citation type="journal article" date="2021" name="Proc. Natl. Acad. Sci. U.S.A.">
        <title>A Catalog of Tens of Thousands of Viruses from Human Metagenomes Reveals Hidden Associations with Chronic Diseases.</title>
        <authorList>
            <person name="Tisza M.J."/>
            <person name="Buck C.B."/>
        </authorList>
    </citation>
    <scope>NUCLEOTIDE SEQUENCE</scope>
    <source>
        <strain evidence="1">CtSP74</strain>
    </source>
</reference>
<name>A0A8S5NRD1_9CAUD</name>
<evidence type="ECO:0000313" key="1">
    <source>
        <dbReference type="EMBL" id="DAD96611.1"/>
    </source>
</evidence>
<organism evidence="1">
    <name type="scientific">Siphoviridae sp. ctSP74</name>
    <dbReference type="NCBI Taxonomy" id="2826343"/>
    <lineage>
        <taxon>Viruses</taxon>
        <taxon>Duplodnaviria</taxon>
        <taxon>Heunggongvirae</taxon>
        <taxon>Uroviricota</taxon>
        <taxon>Caudoviricetes</taxon>
    </lineage>
</organism>
<protein>
    <submittedName>
        <fullName evidence="1">Uncharacterized protein</fullName>
    </submittedName>
</protein>